<evidence type="ECO:0000256" key="2">
    <source>
        <dbReference type="ARBA" id="ARBA00016013"/>
    </source>
</evidence>
<proteinExistence type="inferred from homology"/>
<dbReference type="InterPro" id="IPR025965">
    <property type="entry name" value="FlgD/Vpr_Ig-like"/>
</dbReference>
<sequence length="218" mass="22784">MTTIANNTVTNTAASSATATGSSATSASEQSDRFLKLLVAQMQNQDPLNPLDNAQVTSQMAQISTVNGLEKVNTTIGGLGSQFTQLQAMQGAALVGHDVAIEGNALRETAGKGDGGYELSSKADKVKIEISTADGTVVKTINETSLDAGRHTFNWDVPSSLQGTGLTYKVTATAGDKTVQSMTLQHERISAVSTFGNQLAVELGNGNRIAYDAIWAFL</sequence>
<organism evidence="9 10">
    <name type="scientific">Ideonella margarita</name>
    <dbReference type="NCBI Taxonomy" id="2984191"/>
    <lineage>
        <taxon>Bacteria</taxon>
        <taxon>Pseudomonadati</taxon>
        <taxon>Pseudomonadota</taxon>
        <taxon>Betaproteobacteria</taxon>
        <taxon>Burkholderiales</taxon>
        <taxon>Sphaerotilaceae</taxon>
        <taxon>Ideonella</taxon>
    </lineage>
</organism>
<comment type="similarity">
    <text evidence="1 5">Belongs to the FlgD family.</text>
</comment>
<evidence type="ECO:0000256" key="6">
    <source>
        <dbReference type="SAM" id="MobiDB-lite"/>
    </source>
</evidence>
<dbReference type="Gene3D" id="2.60.40.4070">
    <property type="match status" value="1"/>
</dbReference>
<gene>
    <name evidence="9" type="ORF">AACH00_15210</name>
</gene>
<keyword evidence="9" id="KW-0969">Cilium</keyword>
<dbReference type="InterPro" id="IPR025963">
    <property type="entry name" value="FLgD_Tudor"/>
</dbReference>
<keyword evidence="9" id="KW-0966">Cell projection</keyword>
<evidence type="ECO:0000313" key="9">
    <source>
        <dbReference type="EMBL" id="MEK8047710.1"/>
    </source>
</evidence>
<accession>A0ABU9C756</accession>
<comment type="caution">
    <text evidence="9">The sequence shown here is derived from an EMBL/GenBank/DDBJ whole genome shotgun (WGS) entry which is preliminary data.</text>
</comment>
<dbReference type="RefSeq" id="WP_341400016.1">
    <property type="nucleotide sequence ID" value="NZ_JBBUTI010000010.1"/>
</dbReference>
<dbReference type="Pfam" id="PF03963">
    <property type="entry name" value="FlgD"/>
    <property type="match status" value="1"/>
</dbReference>
<feature type="domain" description="FlgD/Vpr Ig-like" evidence="7">
    <location>
        <begin position="103"/>
        <end position="174"/>
    </location>
</feature>
<dbReference type="InterPro" id="IPR005648">
    <property type="entry name" value="FlgD"/>
</dbReference>
<protein>
    <recommendedName>
        <fullName evidence="2 5">Basal-body rod modification protein FlgD</fullName>
    </recommendedName>
</protein>
<evidence type="ECO:0000256" key="4">
    <source>
        <dbReference type="ARBA" id="ARBA00024746"/>
    </source>
</evidence>
<keyword evidence="3 5" id="KW-1005">Bacterial flagellum biogenesis</keyword>
<name>A0ABU9C756_9BURK</name>
<keyword evidence="9" id="KW-0282">Flagellum</keyword>
<comment type="function">
    <text evidence="4 5">Required for flagellar hook formation. May act as a scaffolding protein.</text>
</comment>
<dbReference type="Pfam" id="PF13860">
    <property type="entry name" value="FlgD_ig"/>
    <property type="match status" value="1"/>
</dbReference>
<dbReference type="Gene3D" id="2.30.30.910">
    <property type="match status" value="1"/>
</dbReference>
<feature type="domain" description="FlgD Tudor-like" evidence="8">
    <location>
        <begin position="87"/>
        <end position="214"/>
    </location>
</feature>
<evidence type="ECO:0000256" key="1">
    <source>
        <dbReference type="ARBA" id="ARBA00010577"/>
    </source>
</evidence>
<evidence type="ECO:0000256" key="5">
    <source>
        <dbReference type="RuleBase" id="RU362076"/>
    </source>
</evidence>
<reference evidence="9 10" key="1">
    <citation type="submission" date="2024-04" db="EMBL/GenBank/DDBJ databases">
        <title>Novel species of the genus Ideonella isolated from streams.</title>
        <authorList>
            <person name="Lu H."/>
        </authorList>
    </citation>
    <scope>NUCLEOTIDE SEQUENCE [LARGE SCALE GENOMIC DNA]</scope>
    <source>
        <strain evidence="9 10">LYT19W</strain>
    </source>
</reference>
<dbReference type="Pfam" id="PF13861">
    <property type="entry name" value="FLgD_tudor"/>
    <property type="match status" value="1"/>
</dbReference>
<evidence type="ECO:0000313" key="10">
    <source>
        <dbReference type="Proteomes" id="UP001379945"/>
    </source>
</evidence>
<evidence type="ECO:0000259" key="7">
    <source>
        <dbReference type="Pfam" id="PF13860"/>
    </source>
</evidence>
<keyword evidence="10" id="KW-1185">Reference proteome</keyword>
<evidence type="ECO:0000259" key="8">
    <source>
        <dbReference type="Pfam" id="PF13861"/>
    </source>
</evidence>
<evidence type="ECO:0000256" key="3">
    <source>
        <dbReference type="ARBA" id="ARBA00022795"/>
    </source>
</evidence>
<dbReference type="EMBL" id="JBBUTI010000010">
    <property type="protein sequence ID" value="MEK8047710.1"/>
    <property type="molecule type" value="Genomic_DNA"/>
</dbReference>
<dbReference type="Proteomes" id="UP001379945">
    <property type="component" value="Unassembled WGS sequence"/>
</dbReference>
<feature type="region of interest" description="Disordered" evidence="6">
    <location>
        <begin position="1"/>
        <end position="27"/>
    </location>
</feature>